<dbReference type="Pfam" id="PF18962">
    <property type="entry name" value="Por_Secre_tail"/>
    <property type="match status" value="1"/>
</dbReference>
<reference evidence="4" key="1">
    <citation type="submission" date="2020-07" db="EMBL/GenBank/DDBJ databases">
        <title>Complete genome sequencing of Coprobacter sp. strain 2CBH44.</title>
        <authorList>
            <person name="Sakamoto M."/>
            <person name="Murakami T."/>
            <person name="Mori H."/>
        </authorList>
    </citation>
    <scope>NUCLEOTIDE SEQUENCE [LARGE SCALE GENOMIC DNA]</scope>
    <source>
        <strain evidence="4">2CBH44</strain>
    </source>
</reference>
<dbReference type="SUPFAM" id="SSF51126">
    <property type="entry name" value="Pectin lyase-like"/>
    <property type="match status" value="1"/>
</dbReference>
<gene>
    <name evidence="3" type="ORF">Cop2CBH44_23090</name>
</gene>
<feature type="signal peptide" evidence="1">
    <location>
        <begin position="1"/>
        <end position="21"/>
    </location>
</feature>
<dbReference type="RefSeq" id="WP_055097221.1">
    <property type="nucleotide sequence ID" value="NZ_AP023322.1"/>
</dbReference>
<dbReference type="InterPro" id="IPR006626">
    <property type="entry name" value="PbH1"/>
</dbReference>
<dbReference type="InterPro" id="IPR011050">
    <property type="entry name" value="Pectin_lyase_fold/virulence"/>
</dbReference>
<dbReference type="Proteomes" id="UP000594042">
    <property type="component" value="Chromosome"/>
</dbReference>
<sequence length="582" mass="62680">MKKNFYFLLLLLASFFVSIQAADTFYVNPFAENTSDDNAGTESAPWATLNPGKWTDGCTVVIQSLVFLDVAQSISIPCNVTLIGEESEDALPIILGYDDSEEVPSECQRFFNVSDGKTITIKNLEIANMNSSDGAAGWGGIFNVDVNSTLNLENVSIRNVFLGGATGGGAIWVGGKLNCKNVLFENCVSRQGGAVFINGNSPVSFEGCTFKNNSCGDIDDYKMGGAVCIDVADQANVTFDKCYFDSNICQHIDKYPAGGAIYLRGANPKVYISNSTFYNNDGGSAGGAFNFQRVEQDENQNIDIRFINNIFTRNKLSYNAAHHGIVINFSWGSYDKIGGTVAFVNNTFYKNFTDNAVQSSLFMNSLPVDLVVANNIVLDKNGELGFGLVFNEENQIAFKSTKVQSNIMDAGFGGSRLPSFDAAVQDESNKADLSNEDVKLSEELIIPAIGTPYLALNEGSVAIDAGVNSVSVGGGNIVPNFDIRGAEMVGGHKDVGAYEYGGVVGIEKTERETMVLAYPNPFVDVIYLATEAARVNVFDMAGVCLISETVVTKINTSALNPGFYIVQIIDNAGNVSSRIMWK</sequence>
<dbReference type="EMBL" id="AP023322">
    <property type="protein sequence ID" value="BCI63956.1"/>
    <property type="molecule type" value="Genomic_DNA"/>
</dbReference>
<evidence type="ECO:0000313" key="4">
    <source>
        <dbReference type="Proteomes" id="UP000594042"/>
    </source>
</evidence>
<dbReference type="NCBIfam" id="TIGR04183">
    <property type="entry name" value="Por_Secre_tail"/>
    <property type="match status" value="1"/>
</dbReference>
<dbReference type="InterPro" id="IPR012334">
    <property type="entry name" value="Pectin_lyas_fold"/>
</dbReference>
<protein>
    <recommendedName>
        <fullName evidence="2">Secretion system C-terminal sorting domain-containing protein</fullName>
    </recommendedName>
</protein>
<dbReference type="Gene3D" id="2.160.20.10">
    <property type="entry name" value="Single-stranded right-handed beta-helix, Pectin lyase-like"/>
    <property type="match status" value="1"/>
</dbReference>
<keyword evidence="1" id="KW-0732">Signal</keyword>
<dbReference type="KEGG" id="copr:Cop2CBH44_23090"/>
<proteinExistence type="predicted"/>
<dbReference type="SMART" id="SM00710">
    <property type="entry name" value="PbH1"/>
    <property type="match status" value="6"/>
</dbReference>
<dbReference type="InterPro" id="IPR059226">
    <property type="entry name" value="Choice_anch_Q_dom"/>
</dbReference>
<evidence type="ECO:0000259" key="2">
    <source>
        <dbReference type="Pfam" id="PF18962"/>
    </source>
</evidence>
<accession>A0A7G1HW82</accession>
<feature type="domain" description="Secretion system C-terminal sorting" evidence="2">
    <location>
        <begin position="518"/>
        <end position="579"/>
    </location>
</feature>
<dbReference type="InterPro" id="IPR026444">
    <property type="entry name" value="Secre_tail"/>
</dbReference>
<dbReference type="AlphaFoldDB" id="A0A7G1HW82"/>
<name>A0A7G1HW82_9BACT</name>
<keyword evidence="4" id="KW-1185">Reference proteome</keyword>
<feature type="chain" id="PRO_5028838852" description="Secretion system C-terminal sorting domain-containing protein" evidence="1">
    <location>
        <begin position="22"/>
        <end position="582"/>
    </location>
</feature>
<evidence type="ECO:0000313" key="3">
    <source>
        <dbReference type="EMBL" id="BCI63956.1"/>
    </source>
</evidence>
<organism evidence="3 4">
    <name type="scientific">Coprobacter secundus subsp. similis</name>
    <dbReference type="NCBI Taxonomy" id="2751153"/>
    <lineage>
        <taxon>Bacteria</taxon>
        <taxon>Pseudomonadati</taxon>
        <taxon>Bacteroidota</taxon>
        <taxon>Bacteroidia</taxon>
        <taxon>Bacteroidales</taxon>
        <taxon>Barnesiellaceae</taxon>
        <taxon>Coprobacter</taxon>
    </lineage>
</organism>
<evidence type="ECO:0000256" key="1">
    <source>
        <dbReference type="SAM" id="SignalP"/>
    </source>
</evidence>
<dbReference type="NCBIfam" id="NF041518">
    <property type="entry name" value="choice_anch_Q"/>
    <property type="match status" value="1"/>
</dbReference>